<keyword evidence="2" id="KW-1185">Reference proteome</keyword>
<reference evidence="1 2" key="1">
    <citation type="submission" date="2024-02" db="EMBL/GenBank/DDBJ databases">
        <title>Herpetosiphon gulosus NBRC 112829.</title>
        <authorList>
            <person name="Ichikawa N."/>
            <person name="Katano-Makiyama Y."/>
            <person name="Hidaka K."/>
        </authorList>
    </citation>
    <scope>NUCLEOTIDE SEQUENCE [LARGE SCALE GENOMIC DNA]</scope>
    <source>
        <strain evidence="1 2">NBRC 112829</strain>
    </source>
</reference>
<evidence type="ECO:0000313" key="2">
    <source>
        <dbReference type="Proteomes" id="UP001428290"/>
    </source>
</evidence>
<protein>
    <submittedName>
        <fullName evidence="1">Uncharacterized protein</fullName>
    </submittedName>
</protein>
<evidence type="ECO:0000313" key="1">
    <source>
        <dbReference type="EMBL" id="GAA5528519.1"/>
    </source>
</evidence>
<name>A0ABP9WZH5_9CHLR</name>
<dbReference type="RefSeq" id="WP_287045367.1">
    <property type="nucleotide sequence ID" value="NZ_BAABRU010000007.1"/>
</dbReference>
<dbReference type="EMBL" id="BAABRU010000007">
    <property type="protein sequence ID" value="GAA5528519.1"/>
    <property type="molecule type" value="Genomic_DNA"/>
</dbReference>
<organism evidence="1 2">
    <name type="scientific">Herpetosiphon gulosus</name>
    <dbReference type="NCBI Taxonomy" id="1973496"/>
    <lineage>
        <taxon>Bacteria</taxon>
        <taxon>Bacillati</taxon>
        <taxon>Chloroflexota</taxon>
        <taxon>Chloroflexia</taxon>
        <taxon>Herpetosiphonales</taxon>
        <taxon>Herpetosiphonaceae</taxon>
        <taxon>Herpetosiphon</taxon>
    </lineage>
</organism>
<accession>A0ABP9WZH5</accession>
<sequence length="42" mass="4648">MLTIVFWAFMLLCCAVAPVVIGLRSFSEPVEAQYEANQASNQ</sequence>
<gene>
    <name evidence="1" type="ORF">Hgul01_02320</name>
</gene>
<proteinExistence type="predicted"/>
<comment type="caution">
    <text evidence="1">The sequence shown here is derived from an EMBL/GenBank/DDBJ whole genome shotgun (WGS) entry which is preliminary data.</text>
</comment>
<dbReference type="Proteomes" id="UP001428290">
    <property type="component" value="Unassembled WGS sequence"/>
</dbReference>